<protein>
    <submittedName>
        <fullName evidence="1">Uncharacterized protein</fullName>
    </submittedName>
</protein>
<keyword evidence="2" id="KW-1185">Reference proteome</keyword>
<dbReference type="GeneID" id="77946275"/>
<dbReference type="EMBL" id="MW015081">
    <property type="protein sequence ID" value="QPX48070.1"/>
    <property type="molecule type" value="Genomic_DNA"/>
</dbReference>
<dbReference type="KEGG" id="vg:77946275"/>
<evidence type="ECO:0000313" key="1">
    <source>
        <dbReference type="EMBL" id="QPX48070.1"/>
    </source>
</evidence>
<organism evidence="1 2">
    <name type="scientific">Synechococcus phage S-SRM01</name>
    <dbReference type="NCBI Taxonomy" id="2781608"/>
    <lineage>
        <taxon>Viruses</taxon>
        <taxon>Duplodnaviria</taxon>
        <taxon>Heunggongvirae</taxon>
        <taxon>Uroviricota</taxon>
        <taxon>Caudoviricetes</taxon>
        <taxon>Pantevenvirales</taxon>
        <taxon>Kyanoviridae</taxon>
        <taxon>Serangoonvirus</taxon>
        <taxon>Serangoonvirus essarone</taxon>
    </lineage>
</organism>
<dbReference type="Proteomes" id="UP000664915">
    <property type="component" value="Segment"/>
</dbReference>
<reference evidence="1" key="1">
    <citation type="submission" date="2020-09" db="EMBL/GenBank/DDBJ databases">
        <authorList>
            <person name="Zhang D."/>
            <person name="Hatherill J.R."/>
            <person name="Ramirez J.F."/>
            <person name="Edinger B."/>
            <person name="Balarin R."/>
            <person name="Sullivan A."/>
            <person name="Humpal K.M."/>
            <person name="Guseva A."/>
            <person name="Butela K.A."/>
            <person name="Garlena R.A."/>
            <person name="Russell D.A."/>
            <person name="Pope W.H."/>
            <person name="Jacobs-Sera D."/>
            <person name="Hatfull G.F."/>
        </authorList>
    </citation>
    <scope>NUCLEOTIDE SEQUENCE</scope>
</reference>
<proteinExistence type="predicted"/>
<sequence>MTDRNDFPTEECYNPDEIIVRDIDTFHMEMMGPDSMWIGITRKDGQIDHFNVIVKGKKLDTLWTPRTGHMDPDKL</sequence>
<accession>A0A879R3W1</accession>
<name>A0A879R3W1_9CAUD</name>
<evidence type="ECO:0000313" key="2">
    <source>
        <dbReference type="Proteomes" id="UP000664915"/>
    </source>
</evidence>
<dbReference type="RefSeq" id="YP_010670080.1">
    <property type="nucleotide sequence ID" value="NC_070963.1"/>
</dbReference>